<evidence type="ECO:0000259" key="3">
    <source>
        <dbReference type="PROSITE" id="PS51855"/>
    </source>
</evidence>
<dbReference type="InterPro" id="IPR036914">
    <property type="entry name" value="MGS-like_dom_sf"/>
</dbReference>
<dbReference type="AlphaFoldDB" id="A0A098TM59"/>
<dbReference type="SMART" id="SM00046">
    <property type="entry name" value="DAGKc"/>
    <property type="match status" value="1"/>
</dbReference>
<dbReference type="HAMAP" id="MF_00549">
    <property type="entry name" value="Methylglyoxal_synth"/>
    <property type="match status" value="1"/>
</dbReference>
<dbReference type="RefSeq" id="WP_036531421.1">
    <property type="nucleotide sequence ID" value="NZ_JJML01000008.1"/>
</dbReference>
<dbReference type="InterPro" id="IPR017438">
    <property type="entry name" value="ATP-NAD_kinase_N"/>
</dbReference>
<comment type="caution">
    <text evidence="4">The sequence shown here is derived from an EMBL/GenBank/DDBJ whole genome shotgun (WGS) entry which is preliminary data.</text>
</comment>
<dbReference type="Gene3D" id="3.40.50.10330">
    <property type="entry name" value="Probable inorganic polyphosphate/atp-NAD kinase, domain 1"/>
    <property type="match status" value="1"/>
</dbReference>
<dbReference type="Proteomes" id="UP000030170">
    <property type="component" value="Unassembled WGS sequence"/>
</dbReference>
<keyword evidence="5" id="KW-1185">Reference proteome</keyword>
<name>A0A098TM59_9CYAN</name>
<sequence length="422" mass="44695">MPATIALIAHDSRKEEIVNFAKQHLPLLKRYRLIATRNTGERIQAATGLPVVKMLSGALGGDGQILAEVVSGKVTAVIFLVDVLKAQTHEPELRGFLRVCNIHNIPLATNLATAEMIAVGLTQKQVAHLIFNPVAGQGIAEQELALIQQLLEPHLNLQIHLTTPEINPVRFVQQAIDSHADIIIAAGGDGTVSAVAGALIGTGIPLGIIPRGTANAFSVALGLPTLMPIRSACQVILAGQTRTVDAAQCNGLPMVLLAGIGYEAETIERANRELKNQWGMMAYLMAGWQMMNEQQVFNAEIAVEGQIHYVQAMAITIANAAPPTSVLAQGGGAVIFDDGLLDVTITTVESKLHAVTTLLSMFSAALVKTSPEHPNVFHGRTKALQVTTTPPQKVVVDGEIIGTTPITVECIPGGLMILTPSL</sequence>
<comment type="caution">
    <text evidence="1">Lacks conserved residue(s) required for the propagation of feature annotation.</text>
</comment>
<dbReference type="InterPro" id="IPR001206">
    <property type="entry name" value="Diacylglycerol_kinase_cat_dom"/>
</dbReference>
<protein>
    <recommendedName>
        <fullName evidence="1">Methylglyoxal synthase</fullName>
        <shortName evidence="1">MGS</shortName>
        <ecNumber evidence="1">4.2.3.3</ecNumber>
    </recommendedName>
</protein>
<keyword evidence="4" id="KW-0418">Kinase</keyword>
<dbReference type="PROSITE" id="PS51855">
    <property type="entry name" value="MGS"/>
    <property type="match status" value="1"/>
</dbReference>
<dbReference type="PANTHER" id="PTHR30492:SF0">
    <property type="entry name" value="METHYLGLYOXAL SYNTHASE"/>
    <property type="match status" value="1"/>
</dbReference>
<feature type="binding site" evidence="1">
    <location>
        <position position="89"/>
    </location>
    <ligand>
        <name>substrate</name>
    </ligand>
</feature>
<comment type="similarity">
    <text evidence="1">Belongs to the methylglyoxal synthase family.</text>
</comment>
<reference evidence="4 5" key="1">
    <citation type="journal article" date="2014" name="Mol. Ecol.">
        <title>Evolution of Synechococcus.</title>
        <authorList>
            <person name="Dvorak P."/>
            <person name="Casamatta D."/>
            <person name="Hasler P."/>
            <person name="Poulickova A."/>
            <person name="Ondrej V."/>
            <person name="Sanges R."/>
        </authorList>
    </citation>
    <scope>NUCLEOTIDE SEQUENCE [LARGE SCALE GENOMIC DNA]</scope>
    <source>
        <strain evidence="4 5">CAUP A 1101</strain>
    </source>
</reference>
<dbReference type="STRING" id="1497020.DO97_20125"/>
<dbReference type="Gene3D" id="3.40.50.1380">
    <property type="entry name" value="Methylglyoxal synthase-like domain"/>
    <property type="match status" value="1"/>
</dbReference>
<evidence type="ECO:0000313" key="5">
    <source>
        <dbReference type="Proteomes" id="UP000030170"/>
    </source>
</evidence>
<dbReference type="EMBL" id="JJML01000008">
    <property type="protein sequence ID" value="KGF73394.1"/>
    <property type="molecule type" value="Genomic_DNA"/>
</dbReference>
<dbReference type="PANTHER" id="PTHR30492">
    <property type="entry name" value="METHYLGLYOXAL SYNTHASE"/>
    <property type="match status" value="1"/>
</dbReference>
<dbReference type="InterPro" id="IPR045540">
    <property type="entry name" value="YegS/DAGK_C"/>
</dbReference>
<dbReference type="InterPro" id="IPR016064">
    <property type="entry name" value="NAD/diacylglycerol_kinase_sf"/>
</dbReference>
<keyword evidence="1" id="KW-0456">Lyase</keyword>
<proteinExistence type="inferred from homology"/>
<dbReference type="SUPFAM" id="SSF111331">
    <property type="entry name" value="NAD kinase/diacylglycerol kinase-like"/>
    <property type="match status" value="1"/>
</dbReference>
<feature type="domain" description="DAGKc" evidence="2">
    <location>
        <begin position="122"/>
        <end position="253"/>
    </location>
</feature>
<dbReference type="Pfam" id="PF00781">
    <property type="entry name" value="DAGK_cat"/>
    <property type="match status" value="1"/>
</dbReference>
<feature type="binding site" evidence="1">
    <location>
        <position position="14"/>
    </location>
    <ligand>
        <name>substrate</name>
    </ligand>
</feature>
<dbReference type="GO" id="GO:0008929">
    <property type="term" value="F:methylglyoxal synthase activity"/>
    <property type="evidence" value="ECO:0007669"/>
    <property type="project" value="UniProtKB-UniRule"/>
</dbReference>
<dbReference type="Pfam" id="PF19279">
    <property type="entry name" value="YegS_C"/>
    <property type="match status" value="1"/>
</dbReference>
<dbReference type="Gene3D" id="2.60.200.40">
    <property type="match status" value="1"/>
</dbReference>
<feature type="binding site" evidence="1">
    <location>
        <begin position="56"/>
        <end position="57"/>
    </location>
    <ligand>
        <name>substrate</name>
    </ligand>
</feature>
<evidence type="ECO:0000259" key="2">
    <source>
        <dbReference type="PROSITE" id="PS50146"/>
    </source>
</evidence>
<dbReference type="InterPro" id="IPR005218">
    <property type="entry name" value="Diacylglycerol/lipid_kinase"/>
</dbReference>
<dbReference type="Pfam" id="PF02142">
    <property type="entry name" value="MGS"/>
    <property type="match status" value="1"/>
</dbReference>
<feature type="domain" description="MGS-like" evidence="3">
    <location>
        <begin position="1"/>
        <end position="145"/>
    </location>
</feature>
<dbReference type="NCBIfam" id="TIGR00147">
    <property type="entry name" value="YegS/Rv2252/BmrU family lipid kinase"/>
    <property type="match status" value="1"/>
</dbReference>
<dbReference type="GO" id="GO:0019242">
    <property type="term" value="P:methylglyoxal biosynthetic process"/>
    <property type="evidence" value="ECO:0007669"/>
    <property type="project" value="UniProtKB-UniRule"/>
</dbReference>
<feature type="active site" description="Proton donor/acceptor" evidence="1">
    <location>
        <position position="62"/>
    </location>
</feature>
<feature type="binding site" evidence="1">
    <location>
        <position position="10"/>
    </location>
    <ligand>
        <name>substrate</name>
    </ligand>
</feature>
<dbReference type="GO" id="GO:0008654">
    <property type="term" value="P:phospholipid biosynthetic process"/>
    <property type="evidence" value="ECO:0007669"/>
    <property type="project" value="InterPro"/>
</dbReference>
<organism evidence="4 5">
    <name type="scientific">Neosynechococcus sphagnicola sy1</name>
    <dbReference type="NCBI Taxonomy" id="1497020"/>
    <lineage>
        <taxon>Bacteria</taxon>
        <taxon>Bacillati</taxon>
        <taxon>Cyanobacteriota</taxon>
        <taxon>Cyanophyceae</taxon>
        <taxon>Neosynechococcales</taxon>
        <taxon>Neosynechococcaceae</taxon>
        <taxon>Neosynechococcus</taxon>
    </lineage>
</organism>
<keyword evidence="4" id="KW-0808">Transferase</keyword>
<dbReference type="SUPFAM" id="SSF52335">
    <property type="entry name" value="Methylglyoxal synthase-like"/>
    <property type="match status" value="1"/>
</dbReference>
<dbReference type="NCBIfam" id="NF002033">
    <property type="entry name" value="PRK00861.1"/>
    <property type="match status" value="1"/>
</dbReference>
<accession>A0A098TM59</accession>
<dbReference type="NCBIfam" id="TIGR00160">
    <property type="entry name" value="MGSA"/>
    <property type="match status" value="1"/>
</dbReference>
<evidence type="ECO:0000256" key="1">
    <source>
        <dbReference type="HAMAP-Rule" id="MF_00549"/>
    </source>
</evidence>
<dbReference type="InterPro" id="IPR004363">
    <property type="entry name" value="Methylgl_synth"/>
</dbReference>
<dbReference type="OrthoDB" id="142078at2"/>
<dbReference type="PROSITE" id="PS50146">
    <property type="entry name" value="DAGK"/>
    <property type="match status" value="1"/>
</dbReference>
<dbReference type="SMART" id="SM00851">
    <property type="entry name" value="MGS"/>
    <property type="match status" value="1"/>
</dbReference>
<evidence type="ECO:0000313" key="4">
    <source>
        <dbReference type="EMBL" id="KGF73394.1"/>
    </source>
</evidence>
<comment type="catalytic activity">
    <reaction evidence="1">
        <text>dihydroxyacetone phosphate = methylglyoxal + phosphate</text>
        <dbReference type="Rhea" id="RHEA:17937"/>
        <dbReference type="ChEBI" id="CHEBI:17158"/>
        <dbReference type="ChEBI" id="CHEBI:43474"/>
        <dbReference type="ChEBI" id="CHEBI:57642"/>
        <dbReference type="EC" id="4.2.3.3"/>
    </reaction>
</comment>
<dbReference type="InterPro" id="IPR011607">
    <property type="entry name" value="MGS-like_dom"/>
</dbReference>
<dbReference type="GO" id="GO:0016301">
    <property type="term" value="F:kinase activity"/>
    <property type="evidence" value="ECO:0007669"/>
    <property type="project" value="UniProtKB-KW"/>
</dbReference>
<dbReference type="EC" id="4.2.3.3" evidence="1"/>
<dbReference type="GO" id="GO:0005524">
    <property type="term" value="F:ATP binding"/>
    <property type="evidence" value="ECO:0007669"/>
    <property type="project" value="InterPro"/>
</dbReference>
<dbReference type="NCBIfam" id="NF003559">
    <property type="entry name" value="PRK05234.1"/>
    <property type="match status" value="1"/>
</dbReference>
<gene>
    <name evidence="1" type="primary">mgsA</name>
    <name evidence="4" type="ORF">DO97_20125</name>
</gene>
<comment type="function">
    <text evidence="1">Catalyzes the formation of methylglyoxal from dihydroxyacetone phosphate.</text>
</comment>
<dbReference type="GO" id="GO:0005829">
    <property type="term" value="C:cytosol"/>
    <property type="evidence" value="ECO:0007669"/>
    <property type="project" value="TreeGrafter"/>
</dbReference>